<dbReference type="RefSeq" id="WP_279297319.1">
    <property type="nucleotide sequence ID" value="NZ_JAOTIF010000008.1"/>
</dbReference>
<gene>
    <name evidence="3" type="ORF">OCK74_12175</name>
</gene>
<dbReference type="EMBL" id="JAOTIF010000008">
    <property type="protein sequence ID" value="MCU7549879.1"/>
    <property type="molecule type" value="Genomic_DNA"/>
</dbReference>
<comment type="caution">
    <text evidence="3">The sequence shown here is derived from an EMBL/GenBank/DDBJ whole genome shotgun (WGS) entry which is preliminary data.</text>
</comment>
<feature type="domain" description="DUF6443" evidence="2">
    <location>
        <begin position="319"/>
        <end position="487"/>
    </location>
</feature>
<feature type="signal peptide" evidence="1">
    <location>
        <begin position="1"/>
        <end position="26"/>
    </location>
</feature>
<accession>A0A9X3BFY3</accession>
<dbReference type="PANTHER" id="PTHR32305">
    <property type="match status" value="1"/>
</dbReference>
<dbReference type="InterPro" id="IPR050708">
    <property type="entry name" value="T6SS_VgrG/RHS"/>
</dbReference>
<evidence type="ECO:0000313" key="3">
    <source>
        <dbReference type="EMBL" id="MCU7549879.1"/>
    </source>
</evidence>
<keyword evidence="1" id="KW-0732">Signal</keyword>
<dbReference type="Proteomes" id="UP001155483">
    <property type="component" value="Unassembled WGS sequence"/>
</dbReference>
<proteinExistence type="predicted"/>
<evidence type="ECO:0000313" key="4">
    <source>
        <dbReference type="Proteomes" id="UP001155483"/>
    </source>
</evidence>
<reference evidence="3" key="1">
    <citation type="submission" date="2022-09" db="EMBL/GenBank/DDBJ databases">
        <authorList>
            <person name="Yuan C."/>
            <person name="Ke Z."/>
        </authorList>
    </citation>
    <scope>NUCLEOTIDE SEQUENCE</scope>
    <source>
        <strain evidence="3">LB-8</strain>
    </source>
</reference>
<dbReference type="InterPro" id="IPR022385">
    <property type="entry name" value="Rhs_assc_core"/>
</dbReference>
<dbReference type="Gene3D" id="2.180.10.10">
    <property type="entry name" value="RHS repeat-associated core"/>
    <property type="match status" value="1"/>
</dbReference>
<name>A0A9X3BFY3_9BACT</name>
<protein>
    <recommendedName>
        <fullName evidence="2">DUF6443 domain-containing protein</fullName>
    </recommendedName>
</protein>
<dbReference type="PANTHER" id="PTHR32305:SF15">
    <property type="entry name" value="PROTEIN RHSA-RELATED"/>
    <property type="match status" value="1"/>
</dbReference>
<organism evidence="3 4">
    <name type="scientific">Paraflavisolibacter caeni</name>
    <dbReference type="NCBI Taxonomy" id="2982496"/>
    <lineage>
        <taxon>Bacteria</taxon>
        <taxon>Pseudomonadati</taxon>
        <taxon>Bacteroidota</taxon>
        <taxon>Chitinophagia</taxon>
        <taxon>Chitinophagales</taxon>
        <taxon>Chitinophagaceae</taxon>
        <taxon>Paraflavisolibacter</taxon>
    </lineage>
</organism>
<dbReference type="Pfam" id="PF20041">
    <property type="entry name" value="DUF6443"/>
    <property type="match status" value="1"/>
</dbReference>
<feature type="chain" id="PRO_5040875257" description="DUF6443 domain-containing protein" evidence="1">
    <location>
        <begin position="27"/>
        <end position="2876"/>
    </location>
</feature>
<sequence>MRPFRKVALYPFAALVCLFLTHFAQAQQEPVYTYALIGDSIKVGKSITVLDTVFFNTMLKPSILRTSAVNNVLSLRINESTGQIMPDSFRVTLKVSAVYTDKNNLVDTVKEKMFSVDYNRNNTYKSRDVFFLQGAYSMQLKILDISIEYAPSSVVIPLLTLENKIQVDRDYVMNPVVNGSMSCTPNAVKKVNYEGSTVAEYGELKITWTPNRVSEAYDVEWTYIDKTALDNGRYLSAGRLDPQLIFKNNASRITTKAAFCQVPLLYDGEGSLFYRVRGVQQNPDGELLYTAWSSDFINEGGLGRYDFTGHERTLNWQATTTFAEEGKRKSVVQYFDGSLRNRQTVTRDNTTETTIVAETLYDHQGRPVIQVMPAPTLNKLIGFTPNFNKADINSGEYDKNAYDPLQTASNYCDKGAGAMSTSSGAAQYYSTDNPEKDNGVHQFIPDAKGYVFTETQYTQDNTGRIYRQGGVGRDFQIGSDHETRYYYGTPEQTDLDALFGTEAGDASHYQKNMVRDANGQYSVSYVDMHGRAVATALAGKEPENLMRLSTYRDSIQTESLLSPSNNLLKGTSVELSKSLLVTKAGPHIFRYDLGATSMTMDDCQKKKICYDCLYDLTITISDDCNNQQFGGSPKVISKSNFKLFEIDTVCSVVHPLNIEFSQMLNEGSYNITKTLSISQEGLQYYQDNIYLKQNTCLTYEEVLRQQLDVIRQRMTDCDQGTEDMATLHMYREQMMEDLTPGIGQYADPDIIPDVTPGCTGFSIFNTFDATGKKIWQDPALQYRDEEGKLDFVDVNGVPTKPNDLDQQTYIDNFQQSWAEALLERHPEFKYYQQYEKYADSHLWDEDFRKTDTYEQAIKKGYLNPLASTFSPASQFSAGSDPLYTAHHLSVFKTEMENYMQQPFAGVDSRLKGISLWSVTTVLSKCTEPIDNSCTNFYSLPSNVFNNQLLCVGDLDMAWRIFRDMYLDKKQLWLDQFIRSQIGVQPYPCKPLVPVFPIQEKVKSEEGLVANASSEADGKNIADARLKAMVEENCKAYTKRWLDQLGACNYTEAQSNTILQELIEVCKEGGDEQHIMGASTVKPASTHKFRSFDEVIRYYNAQWGIADNNCNAYLIDKPLPNNQPMFRVQKPLWSKPENCECEKLNALFNQYSNVAGNYNNFSDYLQKKWNTHISQSALDSLRGLCSGTINCKYIPQPIYLPFALQCNTGEICIDCSQFKQAYDSFKVRFPSLVPTFTEEDEVQQQINRIFANYLNQKFGFNYTAADYLNFSAGCDSMKTVLGTNATTDTTLLKLAEASCAQVVVPSTGTNRPYNISCEQLITTYKNFLADFPYPEKGATVKVYKEADNNVPLSLADAPAMSIMQEKETADNLSIAVSALSNTQVSVLAMPDSIIAPLPDSIQAFSKSSVQTLSKSYGFNTLSASGTMMLAAPPNRILVDSLLSGKALFEWYFNTNFKTSGYSYEQFMDWMVNGCGYKLRQLPFSDEVEACCDTLQTLFNDFLRKYPQNGGASITETKVVPVQKINHLLQYYNYYGQVVQEATGPSAGALAAMVWTNGSWFKLRENVGFNFNVLPQNATINSAALNLYAKPEHVEFYPCCGAHYRKGTDSVYGIFERLDGPVIPNQTLWSNLPSTSPINALTLVPVSGNGTGDVFSNQDYLNQSCTGLIQDLYTSAQENQNYGLLFRLNLENLGYKGYTFWGITAQTPVGKMPYLSVNYTAARCDVFTAFINNALGTHLNLEQIRSLYNQCGIPLDVCPKPEYDPVFTLCGKAEPMDEIVQLDADECADSLQIATVLATERYRLYVDSLNNNFREAYSQKCLNILDLESFTVSHPVSEYHYTLYYYDQAGNLVKTISPEGVHPNRNSAWLQQVAQKRKLGERLVPEHGLPAVYRYNSLNAVVSQSTPDAGLSRFWYDRLGRLVVSQNAQQKLEGSFSYTRYDGLGRVTEVGKKPQPSVMTNALARNSNQLAAWFGYTYTGTDGQRLMAEEVTQTIYDFKDLTPQLTQGVAGVVPVNQKEYTLRNRVSYTRYFNRLLVKRVGGNLTIYTPRYEEFESSTTYGYDIHGNVDTLLQTYRTGVMASHSGNRFKTIAYKYDLVSGKVNEVHYQPGLSDALYHRYSYDGDNRLTDVYTTDNKSLIGDRDLEEHEARYLYYKHGPLAKAVIGHQQVQGLDYAYTLQGWFKGVNSIGASQQQDMGGDGLLVAKDAFGFSLNYFTGDYNPIGTGVNPFPGHSAFLDANAYKPLYNGNISSMAVSIDKLGATQLYNYRYDQLNRLTGMDVYRGFDAQNNTWLGLSTTEDYKEQVTYDGNGNILSYLRNGAEREKGLPMDDLKYSYNRDAAGQLLNNRLRHVKDEVIASLYTEDLEGQKNDNYIYDAIGNLVHDEAENIEKIEWNVYGKIRNILKNDGTSITYSYDASGNRISKQVSKVGSGAATTWYVRDAQGNVMAVYEEKGGKLNLTEQHLYGSARLGLWIRNIDMDVVPTASNISLLGPVTVGTLQRGWKRYELSNHLGNVLAVMSDKKNAVPSQPNSSLIDHYEADVVSVQDYYSFGMQMPGRMVASGMYRYGFNGKENDNEVKGTGNQIDYGERIYDPRIGRFLSTDPLSRSFPWYTPYQYAGNNPILFIDIDGLEPITPEQLKRTVTWLVSNKPMYIGNFKRIHYELFTRRVYYGEGSLNISEQNILRGAVGEVVFAGRATVGFLPYNRTTYSFNKNQSSISSLRHDVKLTLTPIRAAQKPGERGVTEPFTKSRMTWDPAIEFNNADGSTYKYLTDKKNQTTLYVEVKTLGQNSYNFTNIVDGFDQAIKTATTLKGQKNSLSVLAVDSDAYMNAIKDPAQLGILTEKLSELKLAGGHLMLINNQYKKTEKEINGATEKAKDN</sequence>
<dbReference type="InterPro" id="IPR045619">
    <property type="entry name" value="DUF6443"/>
</dbReference>
<evidence type="ECO:0000256" key="1">
    <source>
        <dbReference type="SAM" id="SignalP"/>
    </source>
</evidence>
<keyword evidence="4" id="KW-1185">Reference proteome</keyword>
<reference evidence="3" key="2">
    <citation type="submission" date="2023-04" db="EMBL/GenBank/DDBJ databases">
        <title>Paracnuella aquatica gen. nov., sp. nov., a member of the family Chitinophagaceae isolated from a hot spring.</title>
        <authorList>
            <person name="Wang C."/>
        </authorList>
    </citation>
    <scope>NUCLEOTIDE SEQUENCE</scope>
    <source>
        <strain evidence="3">LB-8</strain>
    </source>
</reference>
<evidence type="ECO:0000259" key="2">
    <source>
        <dbReference type="Pfam" id="PF20041"/>
    </source>
</evidence>
<dbReference type="NCBIfam" id="TIGR03696">
    <property type="entry name" value="Rhs_assc_core"/>
    <property type="match status" value="1"/>
</dbReference>